<sequence length="407" mass="41182">MPQTDGPVPQKWRRAGAALPPGSLLDGLEPVTAQPRIQRAASEPPCSSGAVGGDGAPRSNGVAAPTPAAPHPSSVREIMMAVEALGNVPRLVQRGADGSRWTGPAGRRAPALGVGGRPPGLARAASPAPAEDALGAMATLFPAALRAADGADLLRESSAALQEQGRKMKRLAENKMVPDAGGRPRPTHVSAYFLAQAGLKFLASAVALERELDEAARLFSKTGGAAGRRADAPTLYRQTAALLDAAGRSAQAAASGPPLVTAATALLCERLAAVARLRARGLGETFLRGSPTDSAASTSTTAGAPAPGLGAAPDAADVLVPLPRETLEAQRESNRDVQDCAFAALSALARSSDRLGELVQRAEREGSAPGLKAAVSLALITCDAGVGNPAPILGFARAALADIVKII</sequence>
<comment type="caution">
    <text evidence="2">The sequence shown here is derived from an EMBL/GenBank/DDBJ whole genome shotgun (WGS) entry which is preliminary data.</text>
</comment>
<dbReference type="Proteomes" id="UP001255856">
    <property type="component" value="Unassembled WGS sequence"/>
</dbReference>
<keyword evidence="3" id="KW-1185">Reference proteome</keyword>
<feature type="compositionally biased region" description="Low complexity" evidence="1">
    <location>
        <begin position="289"/>
        <end position="310"/>
    </location>
</feature>
<protein>
    <submittedName>
        <fullName evidence="2">Uncharacterized protein</fullName>
    </submittedName>
</protein>
<evidence type="ECO:0000313" key="2">
    <source>
        <dbReference type="EMBL" id="KAK2078218.1"/>
    </source>
</evidence>
<feature type="region of interest" description="Disordered" evidence="1">
    <location>
        <begin position="95"/>
        <end position="126"/>
    </location>
</feature>
<feature type="region of interest" description="Disordered" evidence="1">
    <location>
        <begin position="1"/>
        <end position="72"/>
    </location>
</feature>
<feature type="compositionally biased region" description="Low complexity" evidence="1">
    <location>
        <begin position="103"/>
        <end position="112"/>
    </location>
</feature>
<organism evidence="2 3">
    <name type="scientific">Prototheca wickerhamii</name>
    <dbReference type="NCBI Taxonomy" id="3111"/>
    <lineage>
        <taxon>Eukaryota</taxon>
        <taxon>Viridiplantae</taxon>
        <taxon>Chlorophyta</taxon>
        <taxon>core chlorophytes</taxon>
        <taxon>Trebouxiophyceae</taxon>
        <taxon>Chlorellales</taxon>
        <taxon>Chlorellaceae</taxon>
        <taxon>Prototheca</taxon>
    </lineage>
</organism>
<evidence type="ECO:0000313" key="3">
    <source>
        <dbReference type="Proteomes" id="UP001255856"/>
    </source>
</evidence>
<proteinExistence type="predicted"/>
<gene>
    <name evidence="2" type="ORF">QBZ16_004087</name>
</gene>
<name>A0AAD9IH75_PROWI</name>
<dbReference type="EMBL" id="JASFZW010000005">
    <property type="protein sequence ID" value="KAK2078218.1"/>
    <property type="molecule type" value="Genomic_DNA"/>
</dbReference>
<feature type="region of interest" description="Disordered" evidence="1">
    <location>
        <begin position="288"/>
        <end position="310"/>
    </location>
</feature>
<evidence type="ECO:0000256" key="1">
    <source>
        <dbReference type="SAM" id="MobiDB-lite"/>
    </source>
</evidence>
<dbReference type="AlphaFoldDB" id="A0AAD9IH75"/>
<accession>A0AAD9IH75</accession>
<reference evidence="2" key="1">
    <citation type="submission" date="2021-01" db="EMBL/GenBank/DDBJ databases">
        <authorList>
            <person name="Eckstrom K.M.E."/>
        </authorList>
    </citation>
    <scope>NUCLEOTIDE SEQUENCE</scope>
    <source>
        <strain evidence="2">UVCC 0001</strain>
    </source>
</reference>